<evidence type="ECO:0000313" key="2">
    <source>
        <dbReference type="EMBL" id="MFC6152845.1"/>
    </source>
</evidence>
<dbReference type="EMBL" id="JBHSQI010000002">
    <property type="protein sequence ID" value="MFC6152845.1"/>
    <property type="molecule type" value="Genomic_DNA"/>
</dbReference>
<proteinExistence type="predicted"/>
<protein>
    <submittedName>
        <fullName evidence="2">Nuclear transport factor 2 family protein</fullName>
    </submittedName>
</protein>
<keyword evidence="3" id="KW-1185">Reference proteome</keyword>
<evidence type="ECO:0000313" key="3">
    <source>
        <dbReference type="Proteomes" id="UP001596098"/>
    </source>
</evidence>
<reference evidence="3" key="1">
    <citation type="journal article" date="2019" name="Int. J. Syst. Evol. Microbiol.">
        <title>The Global Catalogue of Microorganisms (GCM) 10K type strain sequencing project: providing services to taxonomists for standard genome sequencing and annotation.</title>
        <authorList>
            <consortium name="The Broad Institute Genomics Platform"/>
            <consortium name="The Broad Institute Genome Sequencing Center for Infectious Disease"/>
            <person name="Wu L."/>
            <person name="Ma J."/>
        </authorList>
    </citation>
    <scope>NUCLEOTIDE SEQUENCE [LARGE SCALE GENOMIC DNA]</scope>
    <source>
        <strain evidence="3">DFY28</strain>
    </source>
</reference>
<dbReference type="RefSeq" id="WP_128219521.1">
    <property type="nucleotide sequence ID" value="NZ_CP034929.1"/>
</dbReference>
<accession>A0ABW1QW49</accession>
<name>A0ABW1QW49_9ACTN</name>
<organism evidence="2 3">
    <name type="scientific">Nocardioides yefusunii</name>
    <dbReference type="NCBI Taxonomy" id="2500546"/>
    <lineage>
        <taxon>Bacteria</taxon>
        <taxon>Bacillati</taxon>
        <taxon>Actinomycetota</taxon>
        <taxon>Actinomycetes</taxon>
        <taxon>Propionibacteriales</taxon>
        <taxon>Nocardioidaceae</taxon>
        <taxon>Nocardioides</taxon>
    </lineage>
</organism>
<dbReference type="SUPFAM" id="SSF54427">
    <property type="entry name" value="NTF2-like"/>
    <property type="match status" value="1"/>
</dbReference>
<gene>
    <name evidence="2" type="ORF">ACFPWU_04080</name>
</gene>
<dbReference type="InterPro" id="IPR037401">
    <property type="entry name" value="SnoaL-like"/>
</dbReference>
<dbReference type="Proteomes" id="UP001596098">
    <property type="component" value="Unassembled WGS sequence"/>
</dbReference>
<dbReference type="Pfam" id="PF12680">
    <property type="entry name" value="SnoaL_2"/>
    <property type="match status" value="1"/>
</dbReference>
<dbReference type="InterPro" id="IPR032710">
    <property type="entry name" value="NTF2-like_dom_sf"/>
</dbReference>
<comment type="caution">
    <text evidence="2">The sequence shown here is derived from an EMBL/GenBank/DDBJ whole genome shotgun (WGS) entry which is preliminary data.</text>
</comment>
<dbReference type="Gene3D" id="3.10.450.50">
    <property type="match status" value="1"/>
</dbReference>
<feature type="domain" description="SnoaL-like" evidence="1">
    <location>
        <begin position="9"/>
        <end position="107"/>
    </location>
</feature>
<sequence length="123" mass="13304">MSDFVTRLERYYATIDSGDLDGGVALLAPDVRFAILLPGTPVRGESRDGVKAYLEGRPAGVRRVHVPQHRSTDGDLEFVYGAVVENDERTTGHFLASARIGADGLIRGYQVAFDPDLGLTALD</sequence>
<evidence type="ECO:0000259" key="1">
    <source>
        <dbReference type="Pfam" id="PF12680"/>
    </source>
</evidence>